<reference evidence="3" key="1">
    <citation type="submission" date="2018-04" db="EMBL/GenBank/DDBJ databases">
        <title>WGS assembly of Panicum hallii.</title>
        <authorList>
            <person name="Lovell J."/>
            <person name="Jenkins J."/>
            <person name="Lowry D."/>
            <person name="Mamidi S."/>
            <person name="Sreedasyam A."/>
            <person name="Weng X."/>
            <person name="Barry K."/>
            <person name="Bonette J."/>
            <person name="Campitelli B."/>
            <person name="Daum C."/>
            <person name="Gordon S."/>
            <person name="Gould B."/>
            <person name="Lipzen A."/>
            <person name="Macqueen A."/>
            <person name="Palacio-Mejia J."/>
            <person name="Plott C."/>
            <person name="Shakirov E."/>
            <person name="Shu S."/>
            <person name="Yoshinaga Y."/>
            <person name="Zane M."/>
            <person name="Rokhsar D."/>
            <person name="Grimwood J."/>
            <person name="Schmutz J."/>
            <person name="Juenger T."/>
        </authorList>
    </citation>
    <scope>NUCLEOTIDE SEQUENCE [LARGE SCALE GENOMIC DNA]</scope>
    <source>
        <strain evidence="3">FIL2</strain>
    </source>
</reference>
<dbReference type="Proteomes" id="UP000243499">
    <property type="component" value="Chromosome 1"/>
</dbReference>
<evidence type="ECO:0000256" key="1">
    <source>
        <dbReference type="SAM" id="MobiDB-lite"/>
    </source>
</evidence>
<feature type="domain" description="At1g61320/AtMIF1 LRR" evidence="2">
    <location>
        <begin position="35"/>
        <end position="147"/>
    </location>
</feature>
<organism evidence="3">
    <name type="scientific">Panicum hallii</name>
    <dbReference type="NCBI Taxonomy" id="206008"/>
    <lineage>
        <taxon>Eukaryota</taxon>
        <taxon>Viridiplantae</taxon>
        <taxon>Streptophyta</taxon>
        <taxon>Embryophyta</taxon>
        <taxon>Tracheophyta</taxon>
        <taxon>Spermatophyta</taxon>
        <taxon>Magnoliopsida</taxon>
        <taxon>Liliopsida</taxon>
        <taxon>Poales</taxon>
        <taxon>Poaceae</taxon>
        <taxon>PACMAD clade</taxon>
        <taxon>Panicoideae</taxon>
        <taxon>Panicodae</taxon>
        <taxon>Paniceae</taxon>
        <taxon>Panicinae</taxon>
        <taxon>Panicum</taxon>
        <taxon>Panicum sect. Panicum</taxon>
    </lineage>
</organism>
<dbReference type="Pfam" id="PF23622">
    <property type="entry name" value="LRR_At1g61320_AtMIF1"/>
    <property type="match status" value="1"/>
</dbReference>
<dbReference type="InterPro" id="IPR053772">
    <property type="entry name" value="At1g61320/At1g61330-like"/>
</dbReference>
<dbReference type="PANTHER" id="PTHR34145:SF61">
    <property type="entry name" value="OS07G0161500 PROTEIN"/>
    <property type="match status" value="1"/>
</dbReference>
<proteinExistence type="predicted"/>
<dbReference type="EMBL" id="CM008046">
    <property type="protein sequence ID" value="PVH65632.1"/>
    <property type="molecule type" value="Genomic_DNA"/>
</dbReference>
<name>A0A2T8KU18_9POAL</name>
<sequence>MAKRKRSSKGKQNGPLVKEKRPRLQLSDLPMRATLPNKPFNFLCLRHLRLELNFVSLRKKRTDVLDLACLLEVAPLMENLEVHMWMDCNLERYHKCHGELRSLHWHPHTHLKMVDITGFYGQKDQLELALHILRVCTILESMKIDPRPMVASITLDLDTEDGLRFVDGYNVARKYLLKEDHRGIVEVTKVRRRDVENVWPYKLIDPDWLAMVAEDE</sequence>
<dbReference type="Gramene" id="PVH65632">
    <property type="protein sequence ID" value="PVH65632"/>
    <property type="gene ID" value="PAHAL_1G043100"/>
</dbReference>
<protein>
    <recommendedName>
        <fullName evidence="2">At1g61320/AtMIF1 LRR domain-containing protein</fullName>
    </recommendedName>
</protein>
<gene>
    <name evidence="3" type="ORF">PAHAL_1G043100</name>
</gene>
<accession>A0A2T8KU18</accession>
<feature type="region of interest" description="Disordered" evidence="1">
    <location>
        <begin position="1"/>
        <end position="22"/>
    </location>
</feature>
<dbReference type="AlphaFoldDB" id="A0A2T8KU18"/>
<dbReference type="InterPro" id="IPR055357">
    <property type="entry name" value="LRR_At1g61320_AtMIF1"/>
</dbReference>
<evidence type="ECO:0000313" key="3">
    <source>
        <dbReference type="EMBL" id="PVH65632.1"/>
    </source>
</evidence>
<evidence type="ECO:0000259" key="2">
    <source>
        <dbReference type="Pfam" id="PF23622"/>
    </source>
</evidence>
<dbReference type="PANTHER" id="PTHR34145">
    <property type="entry name" value="OS02G0105600 PROTEIN"/>
    <property type="match status" value="1"/>
</dbReference>